<dbReference type="Pfam" id="PF12913">
    <property type="entry name" value="SH3_6"/>
    <property type="match status" value="1"/>
</dbReference>
<protein>
    <submittedName>
        <fullName evidence="2">C40 family peptidase</fullName>
    </submittedName>
</protein>
<dbReference type="PIRSF" id="PIRSF019015">
    <property type="entry name" value="P60_peptidase_YkfC"/>
    <property type="match status" value="1"/>
</dbReference>
<accession>A0A0M3TY84</accession>
<dbReference type="RefSeq" id="WP_017253448.1">
    <property type="nucleotide sequence ID" value="NZ_CP013667.1"/>
</dbReference>
<evidence type="ECO:0000313" key="2">
    <source>
        <dbReference type="EMBL" id="ALE59686.1"/>
    </source>
</evidence>
<name>A0A0M3TY84_COXBE</name>
<dbReference type="SUPFAM" id="SSF54001">
    <property type="entry name" value="Cysteine proteinases"/>
    <property type="match status" value="1"/>
</dbReference>
<dbReference type="InterPro" id="IPR038765">
    <property type="entry name" value="Papain-like_cys_pep_sf"/>
</dbReference>
<dbReference type="InterPro" id="IPR001736">
    <property type="entry name" value="PLipase_D/transphosphatidylase"/>
</dbReference>
<organism evidence="2">
    <name type="scientific">Coxiella burnetii</name>
    <dbReference type="NCBI Taxonomy" id="777"/>
    <lineage>
        <taxon>Bacteria</taxon>
        <taxon>Pseudomonadati</taxon>
        <taxon>Pseudomonadota</taxon>
        <taxon>Gammaproteobacteria</taxon>
        <taxon>Legionellales</taxon>
        <taxon>Coxiellaceae</taxon>
        <taxon>Coxiella</taxon>
    </lineage>
</organism>
<dbReference type="PROSITE" id="PS50035">
    <property type="entry name" value="PLD"/>
    <property type="match status" value="1"/>
</dbReference>
<dbReference type="EMBL" id="KT381467">
    <property type="protein sequence ID" value="ALE59686.1"/>
    <property type="molecule type" value="Genomic_DNA"/>
</dbReference>
<proteinExistence type="predicted"/>
<evidence type="ECO:0000259" key="1">
    <source>
        <dbReference type="PROSITE" id="PS50035"/>
    </source>
</evidence>
<dbReference type="PATRIC" id="fig|777.21.peg.279"/>
<dbReference type="GO" id="GO:0003824">
    <property type="term" value="F:catalytic activity"/>
    <property type="evidence" value="ECO:0007669"/>
    <property type="project" value="InterPro"/>
</dbReference>
<feature type="domain" description="PLD phosphodiesterase" evidence="1">
    <location>
        <begin position="283"/>
        <end position="309"/>
    </location>
</feature>
<dbReference type="GO" id="GO:0006793">
    <property type="term" value="P:phosphorus metabolic process"/>
    <property type="evidence" value="ECO:0007669"/>
    <property type="project" value="UniProtKB-ARBA"/>
</dbReference>
<gene>
    <name evidence="2" type="ORF">CBU_0215</name>
</gene>
<dbReference type="InterPro" id="IPR039439">
    <property type="entry name" value="SH3b1_dom"/>
</dbReference>
<reference evidence="2" key="1">
    <citation type="journal article" date="2015" name="Microbes Infect.">
        <title>Whole genome PCR scanning (WGPS) of Coxiella burnetii strains from ruminants.</title>
        <authorList>
            <person name="Sidi-Boumedine K."/>
            <person name="Adam G."/>
            <person name="Angen O."/>
            <person name="Aspan A."/>
            <person name="Bossers A."/>
            <person name="Roest H.J."/>
            <person name="Prigent M."/>
            <person name="Thiery R."/>
            <person name="Rousset E."/>
        </authorList>
    </citation>
    <scope>NUCLEOTIDE SEQUENCE</scope>
    <source>
        <strain evidence="2">EVC13</strain>
    </source>
</reference>
<dbReference type="InterPro" id="IPR027017">
    <property type="entry name" value="P60_peptidase_YkfC"/>
</dbReference>
<dbReference type="AlphaFoldDB" id="A0A0M3TY84"/>
<sequence>MRDSVMTTYSKNLFFGGLVMSKSLGTLKKSNSFFNVKRIYRPLFSLLFFGIILLKINYGAADDSTISLFPLDNYDQTLSSWIQPDDPNYDKPLITPAVQEKHLQLFYDHYFGPFSPWNEDYINKILHQSPPDDLKTIEENIIASFSNKDKPSEKINYGENFRPYSSAWIEALSANIDPERLDQLAYQSSNRGIAMTNLNARVLPTTDVAFYDYHLADQGYPFDNLQMSALWAGTPVYILCETQDRAWSLVVTPHYIAWVKRNGIAHVDEAFINTWTTAAKKQLAAIIHTKTNVIDDQDQFRFLAYVGSVFPATQAAEKIKIMIPVPALNGSAAIGFSTVSTTNAVLMPFEPTPHHMATVITTLMGRPYGWGGMYFYNDCSAELKSLFTPFGVWLPRHSSAQVYAGKMVDMSKGNEEQRLAYLIEKGHHLVTLVYIGGHIVLFIGNYPNPNDPYHATMAMTYQNLWGLSPNPPTRRAVVGEAVFFPMLLQYPEDPSLTSLANRKYFQISYLDELPNYLFKLNTINLKALMAPE</sequence>
<dbReference type="Gene3D" id="3.90.1720.10">
    <property type="entry name" value="endopeptidase domain like (from Nostoc punctiforme)"/>
    <property type="match status" value="1"/>
</dbReference>